<dbReference type="Pfam" id="PF00067">
    <property type="entry name" value="p450"/>
    <property type="match status" value="1"/>
</dbReference>
<dbReference type="GO" id="GO:0016705">
    <property type="term" value="F:oxidoreductase activity, acting on paired donors, with incorporation or reduction of molecular oxygen"/>
    <property type="evidence" value="ECO:0007669"/>
    <property type="project" value="InterPro"/>
</dbReference>
<evidence type="ECO:0000256" key="1">
    <source>
        <dbReference type="ARBA" id="ARBA00010617"/>
    </source>
</evidence>
<evidence type="ECO:0008006" key="4">
    <source>
        <dbReference type="Google" id="ProtNLM"/>
    </source>
</evidence>
<dbReference type="PANTHER" id="PTHR46696">
    <property type="entry name" value="P450, PUTATIVE (EUROFUNG)-RELATED"/>
    <property type="match status" value="1"/>
</dbReference>
<dbReference type="SUPFAM" id="SSF48264">
    <property type="entry name" value="Cytochrome P450"/>
    <property type="match status" value="1"/>
</dbReference>
<dbReference type="PANTHER" id="PTHR46696:SF6">
    <property type="entry name" value="P450, PUTATIVE (EUROFUNG)-RELATED"/>
    <property type="match status" value="1"/>
</dbReference>
<dbReference type="RefSeq" id="WP_039278714.1">
    <property type="nucleotide sequence ID" value="NZ_JTDI01000001.1"/>
</dbReference>
<dbReference type="STRING" id="1348853.LK12_02210"/>
<dbReference type="EMBL" id="JTDI01000001">
    <property type="protein sequence ID" value="KHK93172.1"/>
    <property type="molecule type" value="Genomic_DNA"/>
</dbReference>
<name>A0A0B1ZVK6_9SPHN</name>
<comment type="caution">
    <text evidence="2">The sequence shown here is derived from an EMBL/GenBank/DDBJ whole genome shotgun (WGS) entry which is preliminary data.</text>
</comment>
<protein>
    <recommendedName>
        <fullName evidence="4">Cytochrome P450</fullName>
    </recommendedName>
</protein>
<dbReference type="InterPro" id="IPR001128">
    <property type="entry name" value="Cyt_P450"/>
</dbReference>
<dbReference type="InterPro" id="IPR002397">
    <property type="entry name" value="Cyt_P450_B"/>
</dbReference>
<dbReference type="PRINTS" id="PR00385">
    <property type="entry name" value="P450"/>
</dbReference>
<organism evidence="2 3">
    <name type="scientific">Novosphingobium malaysiense</name>
    <dbReference type="NCBI Taxonomy" id="1348853"/>
    <lineage>
        <taxon>Bacteria</taxon>
        <taxon>Pseudomonadati</taxon>
        <taxon>Pseudomonadota</taxon>
        <taxon>Alphaproteobacteria</taxon>
        <taxon>Sphingomonadales</taxon>
        <taxon>Sphingomonadaceae</taxon>
        <taxon>Novosphingobium</taxon>
    </lineage>
</organism>
<proteinExistence type="inferred from homology"/>
<dbReference type="Gene3D" id="1.10.630.10">
    <property type="entry name" value="Cytochrome P450"/>
    <property type="match status" value="1"/>
</dbReference>
<dbReference type="InterPro" id="IPR036396">
    <property type="entry name" value="Cyt_P450_sf"/>
</dbReference>
<dbReference type="GO" id="GO:0004497">
    <property type="term" value="F:monooxygenase activity"/>
    <property type="evidence" value="ECO:0007669"/>
    <property type="project" value="InterPro"/>
</dbReference>
<dbReference type="Proteomes" id="UP000031057">
    <property type="component" value="Unassembled WGS sequence"/>
</dbReference>
<reference evidence="2 3" key="1">
    <citation type="submission" date="2014-10" db="EMBL/GenBank/DDBJ databases">
        <title>Genome sequence of Novosphingobium malaysiense MUSC 273(T).</title>
        <authorList>
            <person name="Lee L.-H."/>
        </authorList>
    </citation>
    <scope>NUCLEOTIDE SEQUENCE [LARGE SCALE GENOMIC DNA]</scope>
    <source>
        <strain evidence="2 3">MUSC 273</strain>
    </source>
</reference>
<sequence>MTTADNTATFPDHVPPELRWDHSLEAFNSELDDPFMAAARLLDGPPIFWARDALQGAPGWVIARHALLQEAFVDWEHFSSTPGPGLMKLLGIKLNPVNFDPPQHTAYRKLLTPLFTPKAINHMESAVRDTCDRLIADFADRGSCDFISDFAIPFPSYIFLALMGMPVEEAPKFFAWEQMMLRGETVEERIGAAKDVLAYLEGHLARQKTKPATPLMEAIVNGQLADRPLDDREMLGMFYTFYTGGLDTVYGTLGWSMRYIADRPGFQRFLRDNLDQLPRAVDELLRLFSVVCTQRRVTRDFTFHGVEMRKDDIVAMPIYVACRDPDAYPEPHEADLGRKTPMLAFASGPHLCLGMHLARREIRIAIESFLTRFENIHIPDGENYTYHAGPTFNVDSLPLAWSPTT</sequence>
<evidence type="ECO:0000313" key="2">
    <source>
        <dbReference type="EMBL" id="KHK93172.1"/>
    </source>
</evidence>
<dbReference type="OrthoDB" id="5522954at2"/>
<accession>A0A0B1ZVK6</accession>
<evidence type="ECO:0000313" key="3">
    <source>
        <dbReference type="Proteomes" id="UP000031057"/>
    </source>
</evidence>
<dbReference type="GO" id="GO:0005506">
    <property type="term" value="F:iron ion binding"/>
    <property type="evidence" value="ECO:0007669"/>
    <property type="project" value="InterPro"/>
</dbReference>
<keyword evidence="3" id="KW-1185">Reference proteome</keyword>
<dbReference type="GO" id="GO:0020037">
    <property type="term" value="F:heme binding"/>
    <property type="evidence" value="ECO:0007669"/>
    <property type="project" value="InterPro"/>
</dbReference>
<comment type="similarity">
    <text evidence="1">Belongs to the cytochrome P450 family.</text>
</comment>
<dbReference type="AlphaFoldDB" id="A0A0B1ZVK6"/>
<gene>
    <name evidence="2" type="ORF">LK12_02210</name>
</gene>
<dbReference type="PRINTS" id="PR00359">
    <property type="entry name" value="BP450"/>
</dbReference>